<dbReference type="RefSeq" id="XP_002681917.1">
    <property type="nucleotide sequence ID" value="XM_002681871.1"/>
</dbReference>
<gene>
    <name evidence="2" type="ORF">NAEGRDRAFT_62603</name>
</gene>
<proteinExistence type="predicted"/>
<organism evidence="3">
    <name type="scientific">Naegleria gruberi</name>
    <name type="common">Amoeba</name>
    <dbReference type="NCBI Taxonomy" id="5762"/>
    <lineage>
        <taxon>Eukaryota</taxon>
        <taxon>Discoba</taxon>
        <taxon>Heterolobosea</taxon>
        <taxon>Tetramitia</taxon>
        <taxon>Eutetramitia</taxon>
        <taxon>Vahlkampfiidae</taxon>
        <taxon>Naegleria</taxon>
    </lineage>
</organism>
<dbReference type="InParanoid" id="D2V1J6"/>
<dbReference type="AlphaFoldDB" id="D2V1J6"/>
<evidence type="ECO:0000313" key="3">
    <source>
        <dbReference type="Proteomes" id="UP000006671"/>
    </source>
</evidence>
<dbReference type="Proteomes" id="UP000006671">
    <property type="component" value="Unassembled WGS sequence"/>
</dbReference>
<evidence type="ECO:0000256" key="1">
    <source>
        <dbReference type="SAM" id="Coils"/>
    </source>
</evidence>
<keyword evidence="3" id="KW-1185">Reference proteome</keyword>
<dbReference type="VEuPathDB" id="AmoebaDB:NAEGRDRAFT_62603"/>
<dbReference type="KEGG" id="ngr:NAEGRDRAFT_62603"/>
<keyword evidence="1" id="KW-0175">Coiled coil</keyword>
<protein>
    <submittedName>
        <fullName evidence="2">Predicted protein</fullName>
    </submittedName>
</protein>
<dbReference type="GeneID" id="8849992"/>
<feature type="coiled-coil region" evidence="1">
    <location>
        <begin position="110"/>
        <end position="137"/>
    </location>
</feature>
<accession>D2V1J6</accession>
<evidence type="ECO:0000313" key="2">
    <source>
        <dbReference type="EMBL" id="EFC49173.1"/>
    </source>
</evidence>
<dbReference type="EMBL" id="GG738848">
    <property type="protein sequence ID" value="EFC49173.1"/>
    <property type="molecule type" value="Genomic_DNA"/>
</dbReference>
<sequence>MKLVSDDDFQIGRRSRTLRLGEKLVDEFMESRRNKSLEYDLELIFKEGYLIPSEIWEFIQQDLERIFACLRAPRNIDTSFELAVEVRNDIDVLKSICEFYNISALINSKNPEEEEDVNQLKNLIVKLEEECELFEISEKIRELDMRLINLSNTDGGNREVDDSEERGDDIFIKLEKPRIIIKIVDLLERRFNLLKRMNKIQDANSDLNKAISLLTYHIQQIELGNHYEGDTSLSRVKFWLNHLSEQLIK</sequence>
<reference evidence="2 3" key="1">
    <citation type="journal article" date="2010" name="Cell">
        <title>The genome of Naegleria gruberi illuminates early eukaryotic versatility.</title>
        <authorList>
            <person name="Fritz-Laylin L.K."/>
            <person name="Prochnik S.E."/>
            <person name="Ginger M.L."/>
            <person name="Dacks J.B."/>
            <person name="Carpenter M.L."/>
            <person name="Field M.C."/>
            <person name="Kuo A."/>
            <person name="Paredez A."/>
            <person name="Chapman J."/>
            <person name="Pham J."/>
            <person name="Shu S."/>
            <person name="Neupane R."/>
            <person name="Cipriano M."/>
            <person name="Mancuso J."/>
            <person name="Tu H."/>
            <person name="Salamov A."/>
            <person name="Lindquist E."/>
            <person name="Shapiro H."/>
            <person name="Lucas S."/>
            <person name="Grigoriev I.V."/>
            <person name="Cande W.Z."/>
            <person name="Fulton C."/>
            <person name="Rokhsar D.S."/>
            <person name="Dawson S.C."/>
        </authorList>
    </citation>
    <scope>NUCLEOTIDE SEQUENCE [LARGE SCALE GENOMIC DNA]</scope>
    <source>
        <strain evidence="2 3">NEG-M</strain>
    </source>
</reference>
<name>D2V1J6_NAEGR</name>